<evidence type="ECO:0000256" key="3">
    <source>
        <dbReference type="ARBA" id="ARBA00023172"/>
    </source>
</evidence>
<dbReference type="InterPro" id="IPR016177">
    <property type="entry name" value="DNA-bd_dom_sf"/>
</dbReference>
<dbReference type="Gene3D" id="1.10.150.130">
    <property type="match status" value="1"/>
</dbReference>
<dbReference type="InterPro" id="IPR011010">
    <property type="entry name" value="DNA_brk_join_enz"/>
</dbReference>
<evidence type="ECO:0000256" key="1">
    <source>
        <dbReference type="ARBA" id="ARBA00008857"/>
    </source>
</evidence>
<dbReference type="InterPro" id="IPR044068">
    <property type="entry name" value="CB"/>
</dbReference>
<dbReference type="InterPro" id="IPR010998">
    <property type="entry name" value="Integrase_recombinase_N"/>
</dbReference>
<evidence type="ECO:0000259" key="5">
    <source>
        <dbReference type="PROSITE" id="PS51900"/>
    </source>
</evidence>
<keyword evidence="2 4" id="KW-0238">DNA-binding</keyword>
<gene>
    <name evidence="6" type="ORF">H9704_10710</name>
</gene>
<dbReference type="PROSITE" id="PS51900">
    <property type="entry name" value="CB"/>
    <property type="match status" value="1"/>
</dbReference>
<evidence type="ECO:0000313" key="6">
    <source>
        <dbReference type="EMBL" id="HJC06603.1"/>
    </source>
</evidence>
<sequence length="277" mass="32185">MEKKDRQLENFKIYLKEQEKSKNTVDKYVGDARRFLRFAGLERGEKPQKEHVMKYKEYLLEHYQVSSANSMIAALNCYLKFIGRGECCIQAFRIQRQVFRSEKRELNRREYQRLVEEAQRRGKGRLSGILQTIGATGIRISELNCITVEALGQRMARICSKGKIRIILLPESLVRMLRETVRRENMKKAIHFVEGTCVERIAKSGTCSGNTGGCRGVYQRENGRWRAAIGFQGKVYNLGTFQCFEDAVKARMDAEERMYAPFLDRYFRKKEEGDSGC</sequence>
<organism evidence="6 7">
    <name type="scientific">Candidatus Enterocloster excrementipullorum</name>
    <dbReference type="NCBI Taxonomy" id="2838559"/>
    <lineage>
        <taxon>Bacteria</taxon>
        <taxon>Bacillati</taxon>
        <taxon>Bacillota</taxon>
        <taxon>Clostridia</taxon>
        <taxon>Lachnospirales</taxon>
        <taxon>Lachnospiraceae</taxon>
        <taxon>Enterocloster</taxon>
    </lineage>
</organism>
<dbReference type="GO" id="GO:0003677">
    <property type="term" value="F:DNA binding"/>
    <property type="evidence" value="ECO:0007669"/>
    <property type="project" value="UniProtKB-UniRule"/>
</dbReference>
<dbReference type="SUPFAM" id="SSF54171">
    <property type="entry name" value="DNA-binding domain"/>
    <property type="match status" value="1"/>
</dbReference>
<proteinExistence type="inferred from homology"/>
<comment type="caution">
    <text evidence="6">The sequence shown here is derived from an EMBL/GenBank/DDBJ whole genome shotgun (WGS) entry which is preliminary data.</text>
</comment>
<dbReference type="SUPFAM" id="SSF56349">
    <property type="entry name" value="DNA breaking-rejoining enzymes"/>
    <property type="match status" value="1"/>
</dbReference>
<reference evidence="6" key="1">
    <citation type="journal article" date="2021" name="PeerJ">
        <title>Extensive microbial diversity within the chicken gut microbiome revealed by metagenomics and culture.</title>
        <authorList>
            <person name="Gilroy R."/>
            <person name="Ravi A."/>
            <person name="Getino M."/>
            <person name="Pursley I."/>
            <person name="Horton D.L."/>
            <person name="Alikhan N.F."/>
            <person name="Baker D."/>
            <person name="Gharbi K."/>
            <person name="Hall N."/>
            <person name="Watson M."/>
            <person name="Adriaenssens E.M."/>
            <person name="Foster-Nyarko E."/>
            <person name="Jarju S."/>
            <person name="Secka A."/>
            <person name="Antonio M."/>
            <person name="Oren A."/>
            <person name="Chaudhuri R.R."/>
            <person name="La Ragione R."/>
            <person name="Hildebrand F."/>
            <person name="Pallen M.J."/>
        </authorList>
    </citation>
    <scope>NUCLEOTIDE SEQUENCE</scope>
    <source>
        <strain evidence="6">CHK180-15479</strain>
    </source>
</reference>
<comment type="similarity">
    <text evidence="1">Belongs to the 'phage' integrase family.</text>
</comment>
<dbReference type="Gene3D" id="1.10.443.10">
    <property type="entry name" value="Intergrase catalytic core"/>
    <property type="match status" value="1"/>
</dbReference>
<evidence type="ECO:0000256" key="2">
    <source>
        <dbReference type="ARBA" id="ARBA00023125"/>
    </source>
</evidence>
<dbReference type="GO" id="GO:0015074">
    <property type="term" value="P:DNA integration"/>
    <property type="evidence" value="ECO:0007669"/>
    <property type="project" value="InterPro"/>
</dbReference>
<accession>A0A9D2N094</accession>
<name>A0A9D2N094_9FIRM</name>
<evidence type="ECO:0000256" key="4">
    <source>
        <dbReference type="PROSITE-ProRule" id="PRU01248"/>
    </source>
</evidence>
<dbReference type="EMBL" id="DWWT01000055">
    <property type="protein sequence ID" value="HJC06603.1"/>
    <property type="molecule type" value="Genomic_DNA"/>
</dbReference>
<evidence type="ECO:0000313" key="7">
    <source>
        <dbReference type="Proteomes" id="UP000823910"/>
    </source>
</evidence>
<feature type="domain" description="Core-binding (CB)" evidence="5">
    <location>
        <begin position="2"/>
        <end position="83"/>
    </location>
</feature>
<dbReference type="InterPro" id="IPR004107">
    <property type="entry name" value="Integrase_SAM-like_N"/>
</dbReference>
<reference evidence="6" key="2">
    <citation type="submission" date="2021-04" db="EMBL/GenBank/DDBJ databases">
        <authorList>
            <person name="Gilroy R."/>
        </authorList>
    </citation>
    <scope>NUCLEOTIDE SEQUENCE</scope>
    <source>
        <strain evidence="6">CHK180-15479</strain>
    </source>
</reference>
<dbReference type="AlphaFoldDB" id="A0A9D2N094"/>
<dbReference type="Proteomes" id="UP000823910">
    <property type="component" value="Unassembled WGS sequence"/>
</dbReference>
<protein>
    <submittedName>
        <fullName evidence="6">Site-specific integrase</fullName>
    </submittedName>
</protein>
<dbReference type="InterPro" id="IPR013762">
    <property type="entry name" value="Integrase-like_cat_sf"/>
</dbReference>
<dbReference type="Pfam" id="PF02899">
    <property type="entry name" value="Phage_int_SAM_1"/>
    <property type="match status" value="1"/>
</dbReference>
<dbReference type="GO" id="GO:0006310">
    <property type="term" value="P:DNA recombination"/>
    <property type="evidence" value="ECO:0007669"/>
    <property type="project" value="UniProtKB-KW"/>
</dbReference>
<keyword evidence="3" id="KW-0233">DNA recombination</keyword>